<evidence type="ECO:0000313" key="1">
    <source>
        <dbReference type="EMBL" id="AGC71593.1"/>
    </source>
</evidence>
<name>L7VWZ2_9BACT</name>
<accession>L7VWZ2</accession>
<proteinExistence type="predicted"/>
<reference evidence="1" key="1">
    <citation type="submission" date="2012-09" db="EMBL/GenBank/DDBJ databases">
        <title>Metagenomic Characterization of a Microbial Community in Wastewater Detects High Levels of Antibiotic Resistance.</title>
        <authorList>
            <person name="Abrams M."/>
            <person name="Caldwell A."/>
            <person name="Vandaei E."/>
            <person name="Lee W."/>
            <person name="Perrott J."/>
            <person name="Khan S.Y."/>
            <person name="Ta J."/>
            <person name="Romero D."/>
            <person name="Nguyen V."/>
            <person name="Pourmand N."/>
            <person name="Ouverney C.C."/>
        </authorList>
    </citation>
    <scope>NUCLEOTIDE SEQUENCE</scope>
</reference>
<organism evidence="1">
    <name type="scientific">uncultured bacterium A1Q1_fos_1053</name>
    <dbReference type="NCBI Taxonomy" id="1256539"/>
    <lineage>
        <taxon>Bacteria</taxon>
        <taxon>environmental samples</taxon>
    </lineage>
</organism>
<protein>
    <recommendedName>
        <fullName evidence="2">Addiction module component</fullName>
    </recommendedName>
</protein>
<dbReference type="EMBL" id="JX649877">
    <property type="protein sequence ID" value="AGC71593.1"/>
    <property type="molecule type" value="Genomic_DNA"/>
</dbReference>
<dbReference type="AlphaFoldDB" id="L7VWZ2"/>
<sequence length="82" mass="9401">MTIPGHLLEEILDLPDEDHDALVRELVIRRDRDKSLTANQAAKAWDSEVLKRVEDIATGRADLVSIEHFKRTGQRILDSYHP</sequence>
<evidence type="ECO:0008006" key="2">
    <source>
        <dbReference type="Google" id="ProtNLM"/>
    </source>
</evidence>